<evidence type="ECO:0000259" key="3">
    <source>
        <dbReference type="Pfam" id="PF24883"/>
    </source>
</evidence>
<dbReference type="PANTHER" id="PTHR40619">
    <property type="entry name" value="FUNGAL STAND N-TERMINAL GOODBYE DOMAIN-CONTAINING PROTEIN"/>
    <property type="match status" value="1"/>
</dbReference>
<reference evidence="4 5" key="1">
    <citation type="submission" date="2014-11" db="EMBL/GenBank/DDBJ databases">
        <title>Genomics derived discovery of secondary metabolites biosynthetic gene clusters in Aspergillus ustus.</title>
        <authorList>
            <person name="Pi B."/>
            <person name="Dai F."/>
            <person name="Song X."/>
            <person name="Zhu C."/>
            <person name="Li H."/>
            <person name="Yu D."/>
        </authorList>
    </citation>
    <scope>NUCLEOTIDE SEQUENCE [LARGE SCALE GENOMIC DNA]</scope>
    <source>
        <strain evidence="4 5">3.3904</strain>
    </source>
</reference>
<dbReference type="InterPro" id="IPR056125">
    <property type="entry name" value="DUF7708"/>
</dbReference>
<evidence type="ECO:0000256" key="1">
    <source>
        <dbReference type="ARBA" id="ARBA00022737"/>
    </source>
</evidence>
<evidence type="ECO:0008006" key="6">
    <source>
        <dbReference type="Google" id="ProtNLM"/>
    </source>
</evidence>
<keyword evidence="5" id="KW-1185">Reference proteome</keyword>
<protein>
    <recommendedName>
        <fullName evidence="6">Fungal STAND N-terminal Goodbye domain-containing protein</fullName>
    </recommendedName>
</protein>
<organism evidence="4 5">
    <name type="scientific">Aspergillus ustus</name>
    <dbReference type="NCBI Taxonomy" id="40382"/>
    <lineage>
        <taxon>Eukaryota</taxon>
        <taxon>Fungi</taxon>
        <taxon>Dikarya</taxon>
        <taxon>Ascomycota</taxon>
        <taxon>Pezizomycotina</taxon>
        <taxon>Eurotiomycetes</taxon>
        <taxon>Eurotiomycetidae</taxon>
        <taxon>Eurotiales</taxon>
        <taxon>Aspergillaceae</taxon>
        <taxon>Aspergillus</taxon>
        <taxon>Aspergillus subgen. Nidulantes</taxon>
    </lineage>
</organism>
<gene>
    <name evidence="4" type="ORF">HK57_00323</name>
</gene>
<sequence>MADPSADEMYQRPHVRRAVLAFMSQLGNGTHKALNTSNNSNCRYNKEKNLWEPVDVETLYTEANKARERFLSVVEQYDQTAEPKYKTNVDIRSEHGWDDVMKAVDAGLEQYQTQALIGFWGRIRRGFRKFSNSGSSCAAFLDLIPDTVFSSTICGTLKLILSAAQRIGEVRQEVMDALESLPEILSNTTETLSIYYTSEPMHRKTASLYVSIIDALEAILAWFKRRAAGKAFRALFHQGDYKQTLIDSMEDIKDRVAQFNETAMRCAMQVLRNVDQGVARARQENNAGFNKINVDNNALLSQLTDIRVQIEQIARQQLALADKHANVLNKAQASFEDQMLDSRAPAPPAPKKPQKASVDAESVLKHLKYDPKIFNKDLAACLRISRNLTLKEEDRVATIIQHQRVVAWLTSPESDLVLVNSNGENKRWSPMSYVSAQLISSFGASDGSIIPLYFFCGEHINWRKDRNAYPSSLMSSLIAQLLSPSHTSKLSPNEPLTNKLKSGTTIGLCGAFRRLIQQTPDTAIVVCVIDGISYFEDEERREDISTVVKRLNSLVHKGKGPLLKVLLGSPSSCRHVFRYVDKDSVVNIPSMCPTQGGFRQIQFHRLAQRAKDRVDTGSESK</sequence>
<comment type="caution">
    <text evidence="4">The sequence shown here is derived from an EMBL/GenBank/DDBJ whole genome shotgun (WGS) entry which is preliminary data.</text>
</comment>
<dbReference type="InterPro" id="IPR056884">
    <property type="entry name" value="NPHP3-like_N"/>
</dbReference>
<dbReference type="Proteomes" id="UP000053475">
    <property type="component" value="Unassembled WGS sequence"/>
</dbReference>
<dbReference type="PANTHER" id="PTHR40619:SF3">
    <property type="entry name" value="FUNGAL STAND N-TERMINAL GOODBYE DOMAIN-CONTAINING PROTEIN"/>
    <property type="match status" value="1"/>
</dbReference>
<dbReference type="AlphaFoldDB" id="A0A0C1BWF1"/>
<feature type="domain" description="DUF7708" evidence="2">
    <location>
        <begin position="149"/>
        <end position="264"/>
    </location>
</feature>
<name>A0A0C1BWF1_ASPUT</name>
<evidence type="ECO:0000313" key="4">
    <source>
        <dbReference type="EMBL" id="KIA75881.1"/>
    </source>
</evidence>
<dbReference type="EMBL" id="JOMC01000028">
    <property type="protein sequence ID" value="KIA75881.1"/>
    <property type="molecule type" value="Genomic_DNA"/>
</dbReference>
<dbReference type="Pfam" id="PF24809">
    <property type="entry name" value="DUF7708"/>
    <property type="match status" value="1"/>
</dbReference>
<accession>A0A0C1BWF1</accession>
<dbReference type="Pfam" id="PF24883">
    <property type="entry name" value="NPHP3_N"/>
    <property type="match status" value="1"/>
</dbReference>
<evidence type="ECO:0000313" key="5">
    <source>
        <dbReference type="Proteomes" id="UP000053475"/>
    </source>
</evidence>
<keyword evidence="1" id="KW-0677">Repeat</keyword>
<feature type="domain" description="Nephrocystin 3-like N-terminal" evidence="3">
    <location>
        <begin position="399"/>
        <end position="567"/>
    </location>
</feature>
<evidence type="ECO:0000259" key="2">
    <source>
        <dbReference type="Pfam" id="PF24809"/>
    </source>
</evidence>
<proteinExistence type="predicted"/>